<dbReference type="Gene3D" id="3.30.565.10">
    <property type="entry name" value="Histidine kinase-like ATPase, C-terminal domain"/>
    <property type="match status" value="1"/>
</dbReference>
<dbReference type="CDD" id="cd16922">
    <property type="entry name" value="HATPase_EvgS-ArcB-TorS-like"/>
    <property type="match status" value="1"/>
</dbReference>
<dbReference type="InterPro" id="IPR003594">
    <property type="entry name" value="HATPase_dom"/>
</dbReference>
<dbReference type="PROSITE" id="PS50109">
    <property type="entry name" value="HIS_KIN"/>
    <property type="match status" value="1"/>
</dbReference>
<evidence type="ECO:0000256" key="3">
    <source>
        <dbReference type="ARBA" id="ARBA00022553"/>
    </source>
</evidence>
<dbReference type="InterPro" id="IPR036097">
    <property type="entry name" value="HisK_dim/P_sf"/>
</dbReference>
<sequence>MTYDSEQMTPKISDLISYGEAISPDTLVSVLSERFYNEPELDALPIVKDGYPYGLATRSKILTTLAIRFGFALYGKKPISVIADMTPMIVHIDESLNGVLDKAMARDFNDIYDEILVVDDEDKYVGRLSVKRLVVEQGNYLASSIAQRELAIARAKEMEKLDAVKTSFMAHITHELRSPIGAIIGFSELLQMRHNDGKRDDVPKYLSLLSSNAQNLRAIVNNILDLSKIEAGRMEIHSEEFSLCELLAEVLETCKVLAGDKPLQIEIDCPDPSIKLQADRIKTRQILLNLASNAVKYSDRGIIVISAEVTDQLHLAVKDTGIGIKKENLERLFTAFDQLEDAKTRRFEGTGLGLTITRQLIQLLGGAISVESTYGVGSRFDVSLPCTTKPKLKVAS</sequence>
<keyword evidence="5 7" id="KW-0418">Kinase</keyword>
<dbReference type="Proteomes" id="UP000184171">
    <property type="component" value="Unassembled WGS sequence"/>
</dbReference>
<keyword evidence="3" id="KW-0597">Phosphoprotein</keyword>
<dbReference type="SUPFAM" id="SSF47384">
    <property type="entry name" value="Homodimeric domain of signal transducing histidine kinase"/>
    <property type="match status" value="1"/>
</dbReference>
<dbReference type="AlphaFoldDB" id="A0A1M6H5P7"/>
<dbReference type="OrthoDB" id="9797304at2"/>
<keyword evidence="4" id="KW-0808">Transferase</keyword>
<dbReference type="PRINTS" id="PR00344">
    <property type="entry name" value="BCTRLSENSOR"/>
</dbReference>
<evidence type="ECO:0000313" key="7">
    <source>
        <dbReference type="EMBL" id="SHJ17493.1"/>
    </source>
</evidence>
<dbReference type="SMART" id="SM00387">
    <property type="entry name" value="HATPase_c"/>
    <property type="match status" value="1"/>
</dbReference>
<dbReference type="InterPro" id="IPR046342">
    <property type="entry name" value="CBS_dom_sf"/>
</dbReference>
<dbReference type="SMART" id="SM00388">
    <property type="entry name" value="HisKA"/>
    <property type="match status" value="1"/>
</dbReference>
<dbReference type="SUPFAM" id="SSF54631">
    <property type="entry name" value="CBS-domain pair"/>
    <property type="match status" value="1"/>
</dbReference>
<reference evidence="7 8" key="1">
    <citation type="submission" date="2016-11" db="EMBL/GenBank/DDBJ databases">
        <authorList>
            <person name="Jaros S."/>
            <person name="Januszkiewicz K."/>
            <person name="Wedrychowicz H."/>
        </authorList>
    </citation>
    <scope>NUCLEOTIDE SEQUENCE [LARGE SCALE GENOMIC DNA]</scope>
    <source>
        <strain evidence="7 8">DSM 5091</strain>
    </source>
</reference>
<proteinExistence type="predicted"/>
<dbReference type="GO" id="GO:0000155">
    <property type="term" value="F:phosphorelay sensor kinase activity"/>
    <property type="evidence" value="ECO:0007669"/>
    <property type="project" value="InterPro"/>
</dbReference>
<dbReference type="STRING" id="1122189.SAMN02745165_01695"/>
<dbReference type="InterPro" id="IPR003661">
    <property type="entry name" value="HisK_dim/P_dom"/>
</dbReference>
<keyword evidence="8" id="KW-1185">Reference proteome</keyword>
<evidence type="ECO:0000256" key="2">
    <source>
        <dbReference type="ARBA" id="ARBA00012438"/>
    </source>
</evidence>
<accession>A0A1M6H5P7</accession>
<dbReference type="InterPro" id="IPR005467">
    <property type="entry name" value="His_kinase_dom"/>
</dbReference>
<dbReference type="InterPro" id="IPR036890">
    <property type="entry name" value="HATPase_C_sf"/>
</dbReference>
<evidence type="ECO:0000256" key="4">
    <source>
        <dbReference type="ARBA" id="ARBA00022679"/>
    </source>
</evidence>
<evidence type="ECO:0000256" key="5">
    <source>
        <dbReference type="ARBA" id="ARBA00022777"/>
    </source>
</evidence>
<dbReference type="EC" id="2.7.13.3" evidence="2"/>
<dbReference type="Pfam" id="PF00512">
    <property type="entry name" value="HisKA"/>
    <property type="match status" value="1"/>
</dbReference>
<comment type="catalytic activity">
    <reaction evidence="1">
        <text>ATP + protein L-histidine = ADP + protein N-phospho-L-histidine.</text>
        <dbReference type="EC" id="2.7.13.3"/>
    </reaction>
</comment>
<dbReference type="EMBL" id="FQZT01000005">
    <property type="protein sequence ID" value="SHJ17493.1"/>
    <property type="molecule type" value="Genomic_DNA"/>
</dbReference>
<dbReference type="RefSeq" id="WP_072907832.1">
    <property type="nucleotide sequence ID" value="NZ_FQZT01000005.1"/>
</dbReference>
<evidence type="ECO:0000313" key="8">
    <source>
        <dbReference type="Proteomes" id="UP000184171"/>
    </source>
</evidence>
<dbReference type="SUPFAM" id="SSF55874">
    <property type="entry name" value="ATPase domain of HSP90 chaperone/DNA topoisomerase II/histidine kinase"/>
    <property type="match status" value="1"/>
</dbReference>
<dbReference type="Pfam" id="PF02518">
    <property type="entry name" value="HATPase_c"/>
    <property type="match status" value="1"/>
</dbReference>
<dbReference type="FunFam" id="3.30.565.10:FF:000010">
    <property type="entry name" value="Sensor histidine kinase RcsC"/>
    <property type="match status" value="1"/>
</dbReference>
<evidence type="ECO:0000256" key="1">
    <source>
        <dbReference type="ARBA" id="ARBA00000085"/>
    </source>
</evidence>
<organism evidence="7 8">
    <name type="scientific">Malonomonas rubra DSM 5091</name>
    <dbReference type="NCBI Taxonomy" id="1122189"/>
    <lineage>
        <taxon>Bacteria</taxon>
        <taxon>Pseudomonadati</taxon>
        <taxon>Thermodesulfobacteriota</taxon>
        <taxon>Desulfuromonadia</taxon>
        <taxon>Desulfuromonadales</taxon>
        <taxon>Geopsychrobacteraceae</taxon>
        <taxon>Malonomonas</taxon>
    </lineage>
</organism>
<dbReference type="Gene3D" id="1.10.287.130">
    <property type="match status" value="1"/>
</dbReference>
<evidence type="ECO:0000259" key="6">
    <source>
        <dbReference type="PROSITE" id="PS50109"/>
    </source>
</evidence>
<dbReference type="PANTHER" id="PTHR43047">
    <property type="entry name" value="TWO-COMPONENT HISTIDINE PROTEIN KINASE"/>
    <property type="match status" value="1"/>
</dbReference>
<dbReference type="PANTHER" id="PTHR43047:SF78">
    <property type="entry name" value="SENSORY_REGULATORY PROTEIN RPFC"/>
    <property type="match status" value="1"/>
</dbReference>
<dbReference type="InterPro" id="IPR004358">
    <property type="entry name" value="Sig_transdc_His_kin-like_C"/>
</dbReference>
<name>A0A1M6H5P7_MALRU</name>
<feature type="domain" description="Histidine kinase" evidence="6">
    <location>
        <begin position="171"/>
        <end position="388"/>
    </location>
</feature>
<dbReference type="CDD" id="cd00082">
    <property type="entry name" value="HisKA"/>
    <property type="match status" value="1"/>
</dbReference>
<gene>
    <name evidence="7" type="ORF">SAMN02745165_01695</name>
</gene>
<protein>
    <recommendedName>
        <fullName evidence="2">histidine kinase</fullName>
        <ecNumber evidence="2">2.7.13.3</ecNumber>
    </recommendedName>
</protein>